<dbReference type="GO" id="GO:0005634">
    <property type="term" value="C:nucleus"/>
    <property type="evidence" value="ECO:0007669"/>
    <property type="project" value="TreeGrafter"/>
</dbReference>
<protein>
    <recommendedName>
        <fullName evidence="2">Protein kinase domain-containing protein</fullName>
    </recommendedName>
</protein>
<dbReference type="PANTHER" id="PTHR44167:SF18">
    <property type="entry name" value="PROTEIN KINASE DOMAIN-CONTAINING PROTEIN"/>
    <property type="match status" value="1"/>
</dbReference>
<dbReference type="GO" id="GO:0004674">
    <property type="term" value="F:protein serine/threonine kinase activity"/>
    <property type="evidence" value="ECO:0007669"/>
    <property type="project" value="TreeGrafter"/>
</dbReference>
<dbReference type="GO" id="GO:0044773">
    <property type="term" value="P:mitotic DNA damage checkpoint signaling"/>
    <property type="evidence" value="ECO:0007669"/>
    <property type="project" value="TreeGrafter"/>
</dbReference>
<gene>
    <name evidence="3" type="ORF">EZS28_007188</name>
</gene>
<dbReference type="PANTHER" id="PTHR44167">
    <property type="entry name" value="OVARIAN-SPECIFIC SERINE/THREONINE-PROTEIN KINASE LOK-RELATED"/>
    <property type="match status" value="1"/>
</dbReference>
<dbReference type="SUPFAM" id="SSF56112">
    <property type="entry name" value="Protein kinase-like (PK-like)"/>
    <property type="match status" value="1"/>
</dbReference>
<dbReference type="GO" id="GO:0005524">
    <property type="term" value="F:ATP binding"/>
    <property type="evidence" value="ECO:0007669"/>
    <property type="project" value="InterPro"/>
</dbReference>
<accession>A0A5J4WRX3</accession>
<proteinExistence type="predicted"/>
<evidence type="ECO:0000313" key="4">
    <source>
        <dbReference type="Proteomes" id="UP000324800"/>
    </source>
</evidence>
<dbReference type="AlphaFoldDB" id="A0A5J4WRX3"/>
<dbReference type="Gene3D" id="1.10.510.10">
    <property type="entry name" value="Transferase(Phosphotransferase) domain 1"/>
    <property type="match status" value="1"/>
</dbReference>
<dbReference type="SMART" id="SM00220">
    <property type="entry name" value="S_TKc"/>
    <property type="match status" value="1"/>
</dbReference>
<sequence length="216" mass="25090">DIKCSNILLHSPPGSGIVYVKISDFGLAKKEEEDGKTQFVGTLPHMAPELFLEPAKSSQAVDIYALGITFYRLVTHKYPVHEKKFKDQRQKITHMTSIDRPEDIKDDVLWDLLTQMLNFDPGKRITAELALKHEFFTGHKANDDISPQQRQLAEKATQLEINGDRSINEYDKEPTFIVEELVIKKFLLRDIKHRQQPLQIDEKEEEKEEEEFQTEK</sequence>
<dbReference type="Proteomes" id="UP000324800">
    <property type="component" value="Unassembled WGS sequence"/>
</dbReference>
<feature type="region of interest" description="Disordered" evidence="1">
    <location>
        <begin position="197"/>
        <end position="216"/>
    </location>
</feature>
<name>A0A5J4WRX3_9EUKA</name>
<dbReference type="InterPro" id="IPR000719">
    <property type="entry name" value="Prot_kinase_dom"/>
</dbReference>
<dbReference type="GO" id="GO:0005737">
    <property type="term" value="C:cytoplasm"/>
    <property type="evidence" value="ECO:0007669"/>
    <property type="project" value="TreeGrafter"/>
</dbReference>
<dbReference type="InterPro" id="IPR011009">
    <property type="entry name" value="Kinase-like_dom_sf"/>
</dbReference>
<evidence type="ECO:0000259" key="2">
    <source>
        <dbReference type="PROSITE" id="PS50011"/>
    </source>
</evidence>
<feature type="non-terminal residue" evidence="3">
    <location>
        <position position="1"/>
    </location>
</feature>
<dbReference type="EMBL" id="SNRW01001214">
    <property type="protein sequence ID" value="KAA6397282.1"/>
    <property type="molecule type" value="Genomic_DNA"/>
</dbReference>
<dbReference type="OrthoDB" id="547665at2759"/>
<dbReference type="PROSITE" id="PS50011">
    <property type="entry name" value="PROTEIN_KINASE_DOM"/>
    <property type="match status" value="1"/>
</dbReference>
<comment type="caution">
    <text evidence="3">The sequence shown here is derived from an EMBL/GenBank/DDBJ whole genome shotgun (WGS) entry which is preliminary data.</text>
</comment>
<reference evidence="3 4" key="1">
    <citation type="submission" date="2019-03" db="EMBL/GenBank/DDBJ databases">
        <title>Single cell metagenomics reveals metabolic interactions within the superorganism composed of flagellate Streblomastix strix and complex community of Bacteroidetes bacteria on its surface.</title>
        <authorList>
            <person name="Treitli S.C."/>
            <person name="Kolisko M."/>
            <person name="Husnik F."/>
            <person name="Keeling P."/>
            <person name="Hampl V."/>
        </authorList>
    </citation>
    <scope>NUCLEOTIDE SEQUENCE [LARGE SCALE GENOMIC DNA]</scope>
    <source>
        <strain evidence="3">ST1C</strain>
    </source>
</reference>
<evidence type="ECO:0000313" key="3">
    <source>
        <dbReference type="EMBL" id="KAA6397282.1"/>
    </source>
</evidence>
<evidence type="ECO:0000256" key="1">
    <source>
        <dbReference type="SAM" id="MobiDB-lite"/>
    </source>
</evidence>
<dbReference type="Pfam" id="PF00069">
    <property type="entry name" value="Pkinase"/>
    <property type="match status" value="1"/>
</dbReference>
<feature type="compositionally biased region" description="Acidic residues" evidence="1">
    <location>
        <begin position="202"/>
        <end position="216"/>
    </location>
</feature>
<feature type="domain" description="Protein kinase" evidence="2">
    <location>
        <begin position="1"/>
        <end position="136"/>
    </location>
</feature>
<organism evidence="3 4">
    <name type="scientific">Streblomastix strix</name>
    <dbReference type="NCBI Taxonomy" id="222440"/>
    <lineage>
        <taxon>Eukaryota</taxon>
        <taxon>Metamonada</taxon>
        <taxon>Preaxostyla</taxon>
        <taxon>Oxymonadida</taxon>
        <taxon>Streblomastigidae</taxon>
        <taxon>Streblomastix</taxon>
    </lineage>
</organism>